<feature type="signal peptide" evidence="1">
    <location>
        <begin position="1"/>
        <end position="18"/>
    </location>
</feature>
<dbReference type="GO" id="GO:0016787">
    <property type="term" value="F:hydrolase activity"/>
    <property type="evidence" value="ECO:0007669"/>
    <property type="project" value="UniProtKB-KW"/>
</dbReference>
<proteinExistence type="predicted"/>
<evidence type="ECO:0000313" key="3">
    <source>
        <dbReference type="EMBL" id="MDT9600089.1"/>
    </source>
</evidence>
<dbReference type="InterPro" id="IPR012338">
    <property type="entry name" value="Beta-lactam/transpept-like"/>
</dbReference>
<feature type="domain" description="Beta-lactamase-related" evidence="2">
    <location>
        <begin position="186"/>
        <end position="513"/>
    </location>
</feature>
<name>A0ABU3Q9K2_9SPHN</name>
<evidence type="ECO:0000259" key="2">
    <source>
        <dbReference type="Pfam" id="PF00144"/>
    </source>
</evidence>
<keyword evidence="1" id="KW-0732">Signal</keyword>
<gene>
    <name evidence="3" type="ORF">RQX22_14105</name>
</gene>
<keyword evidence="4" id="KW-1185">Reference proteome</keyword>
<dbReference type="InterPro" id="IPR050789">
    <property type="entry name" value="Diverse_Enzym_Activities"/>
</dbReference>
<dbReference type="Pfam" id="PF00144">
    <property type="entry name" value="Beta-lactamase"/>
    <property type="match status" value="1"/>
</dbReference>
<organism evidence="3 4">
    <name type="scientific">Sphingosinicella rhizophila</name>
    <dbReference type="NCBI Taxonomy" id="3050082"/>
    <lineage>
        <taxon>Bacteria</taxon>
        <taxon>Pseudomonadati</taxon>
        <taxon>Pseudomonadota</taxon>
        <taxon>Alphaproteobacteria</taxon>
        <taxon>Sphingomonadales</taxon>
        <taxon>Sphingosinicellaceae</taxon>
        <taxon>Sphingosinicella</taxon>
    </lineage>
</organism>
<dbReference type="Gene3D" id="3.40.710.10">
    <property type="entry name" value="DD-peptidase/beta-lactamase superfamily"/>
    <property type="match status" value="1"/>
</dbReference>
<feature type="chain" id="PRO_5046353962" evidence="1">
    <location>
        <begin position="19"/>
        <end position="651"/>
    </location>
</feature>
<dbReference type="EC" id="3.1.1.103" evidence="3"/>
<dbReference type="Proteomes" id="UP001259572">
    <property type="component" value="Unassembled WGS sequence"/>
</dbReference>
<evidence type="ECO:0000313" key="4">
    <source>
        <dbReference type="Proteomes" id="UP001259572"/>
    </source>
</evidence>
<sequence length="651" mass="69144">MKLALALALLALPLPLMAQAPAPADTPGQTAAGIAFTQPKDWSVIVKGPATIFSAPEGDLDIAVVNIGEAADGPAAVARAWSLYKPQAARTPRLTVPGTPGDGWDERLSVAYETSPNEKKMASASAMRVGKAWTVVIAEGGEATANKRSAAAGLIQGSLRPAGYKPESFAGRKAHRLTPDKIQELRDFVAQSAQTLGVPGVGIALIDQGKVVWQGGVGVRELGGTERVDENTKFMIASNTKGMATLLLSVMADEGKLRWDQKVTDLYPSFRLGSDEATESTLVRHLVCACTGLPRKDYAFILDSEGVPASDTFRQLSLTKPTSKFGELFQYSNLMASAAGYLGGHLAYPDMEIGAAFDKAMQTRIFDPLGMKDTGFDNAAAETGNWARPHGLDVNGNLVEIPNTFNHLIVPHRPAGGAWSTAADMARYAQLEITKGIAPNGKRIVSEANILKRREHGVPLGEDAWYGMGLMDRIESGVQVVTHGGTLQGYHSSFWVLPQEGIGAVMLTNSDPGASMLGPFLRRLLEVVYDGKPEAAQAVAAAAKRLKASAEVRRARLTVPGDPAIFANLATRYRDSEGRIITISDKDGGKWMKAGFIEGPLATRKNPDGTVSIVSVGGGNIGVDAVVGTSDAGRTLTIRDSQHEYAYTEVK</sequence>
<dbReference type="PANTHER" id="PTHR43283:SF3">
    <property type="entry name" value="BETA-LACTAMASE FAMILY PROTEIN (AFU_ORTHOLOGUE AFUA_5G07500)"/>
    <property type="match status" value="1"/>
</dbReference>
<dbReference type="EMBL" id="JAVUPU010000007">
    <property type="protein sequence ID" value="MDT9600089.1"/>
    <property type="molecule type" value="Genomic_DNA"/>
</dbReference>
<dbReference type="SUPFAM" id="SSF56601">
    <property type="entry name" value="beta-lactamase/transpeptidase-like"/>
    <property type="match status" value="1"/>
</dbReference>
<dbReference type="PANTHER" id="PTHR43283">
    <property type="entry name" value="BETA-LACTAMASE-RELATED"/>
    <property type="match status" value="1"/>
</dbReference>
<dbReference type="InterPro" id="IPR001466">
    <property type="entry name" value="Beta-lactam-related"/>
</dbReference>
<reference evidence="3 4" key="1">
    <citation type="submission" date="2023-05" db="EMBL/GenBank/DDBJ databases">
        <authorList>
            <person name="Guo Y."/>
        </authorList>
    </citation>
    <scope>NUCLEOTIDE SEQUENCE [LARGE SCALE GENOMIC DNA]</scope>
    <source>
        <strain evidence="3 4">GR2756</strain>
    </source>
</reference>
<comment type="caution">
    <text evidence="3">The sequence shown here is derived from an EMBL/GenBank/DDBJ whole genome shotgun (WGS) entry which is preliminary data.</text>
</comment>
<evidence type="ECO:0000256" key="1">
    <source>
        <dbReference type="SAM" id="SignalP"/>
    </source>
</evidence>
<dbReference type="RefSeq" id="WP_315727188.1">
    <property type="nucleotide sequence ID" value="NZ_JAVUPU010000007.1"/>
</dbReference>
<accession>A0ABU3Q9K2</accession>
<protein>
    <submittedName>
        <fullName evidence="3">Serine hydrolase domain-containing protein</fullName>
        <ecNumber evidence="3">3.1.1.103</ecNumber>
    </submittedName>
</protein>
<keyword evidence="3" id="KW-0378">Hydrolase</keyword>